<dbReference type="Proteomes" id="UP000014680">
    <property type="component" value="Unassembled WGS sequence"/>
</dbReference>
<dbReference type="GO" id="GO:0005737">
    <property type="term" value="C:cytoplasm"/>
    <property type="evidence" value="ECO:0007669"/>
    <property type="project" value="TreeGrafter"/>
</dbReference>
<dbReference type="SMART" id="SM00325">
    <property type="entry name" value="RhoGEF"/>
    <property type="match status" value="1"/>
</dbReference>
<dbReference type="OrthoDB" id="28045at2759"/>
<evidence type="ECO:0000313" key="3">
    <source>
        <dbReference type="Proteomes" id="UP000014680"/>
    </source>
</evidence>
<evidence type="ECO:0000313" key="2">
    <source>
        <dbReference type="EMBL" id="ELP87127.1"/>
    </source>
</evidence>
<dbReference type="InterPro" id="IPR016024">
    <property type="entry name" value="ARM-type_fold"/>
</dbReference>
<dbReference type="RefSeq" id="XP_004253898.1">
    <property type="nucleotide sequence ID" value="XM_004253850.1"/>
</dbReference>
<dbReference type="SUPFAM" id="SSF48065">
    <property type="entry name" value="DBL homology domain (DH-domain)"/>
    <property type="match status" value="1"/>
</dbReference>
<dbReference type="Gene3D" id="1.20.900.10">
    <property type="entry name" value="Dbl homology (DH) domain"/>
    <property type="match status" value="1"/>
</dbReference>
<reference evidence="2 3" key="1">
    <citation type="submission" date="2012-10" db="EMBL/GenBank/DDBJ databases">
        <authorList>
            <person name="Zafar N."/>
            <person name="Inman J."/>
            <person name="Hall N."/>
            <person name="Lorenzi H."/>
            <person name="Caler E."/>
        </authorList>
    </citation>
    <scope>NUCLEOTIDE SEQUENCE [LARGE SCALE GENOMIC DNA]</scope>
    <source>
        <strain evidence="2 3">IP1</strain>
    </source>
</reference>
<dbReference type="PANTHER" id="PTHR12673">
    <property type="entry name" value="FACIOGENITAL DYSPLASIA PROTEIN"/>
    <property type="match status" value="1"/>
</dbReference>
<keyword evidence="3" id="KW-1185">Reference proteome</keyword>
<dbReference type="GeneID" id="14886114"/>
<dbReference type="AlphaFoldDB" id="A0A0A1TZS5"/>
<protein>
    <submittedName>
        <fullName evidence="2">Rho/RAC guanine nucleotide exchange factor, putative</fullName>
    </submittedName>
</protein>
<dbReference type="PROSITE" id="PS50010">
    <property type="entry name" value="DH_2"/>
    <property type="match status" value="1"/>
</dbReference>
<evidence type="ECO:0000259" key="1">
    <source>
        <dbReference type="PROSITE" id="PS50010"/>
    </source>
</evidence>
<dbReference type="KEGG" id="eiv:EIN_496720"/>
<accession>A0A0A1TZS5</accession>
<dbReference type="SUPFAM" id="SSF48371">
    <property type="entry name" value="ARM repeat"/>
    <property type="match status" value="1"/>
</dbReference>
<dbReference type="InterPro" id="IPR011989">
    <property type="entry name" value="ARM-like"/>
</dbReference>
<proteinExistence type="predicted"/>
<organism evidence="2 3">
    <name type="scientific">Entamoeba invadens IP1</name>
    <dbReference type="NCBI Taxonomy" id="370355"/>
    <lineage>
        <taxon>Eukaryota</taxon>
        <taxon>Amoebozoa</taxon>
        <taxon>Evosea</taxon>
        <taxon>Archamoebae</taxon>
        <taxon>Mastigamoebida</taxon>
        <taxon>Entamoebidae</taxon>
        <taxon>Entamoeba</taxon>
    </lineage>
</organism>
<gene>
    <name evidence="2" type="ORF">EIN_496720</name>
</gene>
<dbReference type="InterPro" id="IPR000219">
    <property type="entry name" value="DH_dom"/>
</dbReference>
<dbReference type="EMBL" id="KB206864">
    <property type="protein sequence ID" value="ELP87127.1"/>
    <property type="molecule type" value="Genomic_DNA"/>
</dbReference>
<dbReference type="Pfam" id="PF00621">
    <property type="entry name" value="RhoGEF"/>
    <property type="match status" value="1"/>
</dbReference>
<dbReference type="InterPro" id="IPR035899">
    <property type="entry name" value="DBL_dom_sf"/>
</dbReference>
<dbReference type="InterPro" id="IPR051092">
    <property type="entry name" value="FYVE_RhoGEF_PH"/>
</dbReference>
<sequence>MSTSESIDQYFLPDVVLSAKEVAIAVRLNTLITSPDTREDGLSFILKQIPSVSFCEFLLRIHPKLYTHLLKSTTDDLASQQASLFIVHALSIYPKFIELLVNYDLIVFDELKGILQNSESSKTTPNILEVIYNATAMVNDVTIFKMFIPPLVTIFRQKPMYRNQAGKCLCILLSCSSNQIVFIKEDGIFAIITVLNSSVANEQSLAVSMLLQLIKNQDKEFTITVRKIVIMNNVLQLIKPLLSAQEPICTQSWQVCALLTLACGQEKQFIQSGVFFDAVELMGGHPFSNNLQYALAIILAVTLDAKLLDVCRGFLLADRLRHCVESLNLYEPALWLVLLNIVRNLVVDEGLCDELRTVKISSFLRTPYNIVSLEKARVEILSSLKDEKTPIVGRDSIEVKRCADFNMKKTQAKNIIEEIVTTEEDYCGHLRCIVEEIRPAFQVVMTEKEVSDIFLNVEVVAKYQDAFLEALHSRWEKQKKEEWVKVSDLFDQYFSDRMKNIYCVYMTRANDACEYYQKQKKESRKIRKVALDLGIKHIFVPTFLVYPIQRLPRYLMLIETLIKNTPDTSEEHAKLIEVKEKSNKAVVWLNDEMRKYEDHQALMKWSAKLELELVENRKYIAEFHQVMVKENKIAIVCSIIVFSDIVVFLKHKKNREKVMNSVALINLKVFEVEDEKTTFMLVFPNTNGLEEDHRYNLYLTNEDEMREIFSTIKKAANAAKTEKKSLLTRSFSMKYGDVKEMKYEK</sequence>
<dbReference type="PANTHER" id="PTHR12673:SF263">
    <property type="entry name" value="PLECKSTRIN DOMAIN-CONTAINING PROTEIN"/>
    <property type="match status" value="1"/>
</dbReference>
<name>A0A0A1TZS5_ENTIV</name>
<dbReference type="GO" id="GO:0005085">
    <property type="term" value="F:guanyl-nucleotide exchange factor activity"/>
    <property type="evidence" value="ECO:0007669"/>
    <property type="project" value="InterPro"/>
</dbReference>
<feature type="domain" description="DH" evidence="1">
    <location>
        <begin position="411"/>
        <end position="592"/>
    </location>
</feature>
<dbReference type="OMA" id="ANDACEY"/>
<dbReference type="Gene3D" id="1.25.10.10">
    <property type="entry name" value="Leucine-rich Repeat Variant"/>
    <property type="match status" value="1"/>
</dbReference>
<dbReference type="VEuPathDB" id="AmoebaDB:EIN_496720"/>